<dbReference type="PANTHER" id="PTHR24376">
    <property type="entry name" value="ZINC FINGER PROTEIN"/>
    <property type="match status" value="1"/>
</dbReference>
<dbReference type="PROSITE" id="PS00028">
    <property type="entry name" value="ZINC_FINGER_C2H2_1"/>
    <property type="match status" value="6"/>
</dbReference>
<dbReference type="GO" id="GO:0008270">
    <property type="term" value="F:zinc ion binding"/>
    <property type="evidence" value="ECO:0007669"/>
    <property type="project" value="UniProtKB-KW"/>
</dbReference>
<dbReference type="SUPFAM" id="SSF57667">
    <property type="entry name" value="beta-beta-alpha zinc fingers"/>
    <property type="match status" value="3"/>
</dbReference>
<dbReference type="Pfam" id="PF13912">
    <property type="entry name" value="zf-C2H2_6"/>
    <property type="match status" value="1"/>
</dbReference>
<keyword evidence="6" id="KW-0238">DNA-binding</keyword>
<feature type="region of interest" description="Disordered" evidence="9">
    <location>
        <begin position="421"/>
        <end position="474"/>
    </location>
</feature>
<keyword evidence="5" id="KW-0862">Zinc</keyword>
<evidence type="ECO:0000256" key="7">
    <source>
        <dbReference type="ARBA" id="ARBA00023242"/>
    </source>
</evidence>
<keyword evidence="3" id="KW-0677">Repeat</keyword>
<evidence type="ECO:0000256" key="5">
    <source>
        <dbReference type="ARBA" id="ARBA00022833"/>
    </source>
</evidence>
<evidence type="ECO:0000256" key="9">
    <source>
        <dbReference type="SAM" id="MobiDB-lite"/>
    </source>
</evidence>
<organism evidence="11 12">
    <name type="scientific">Megalurothrips usitatus</name>
    <name type="common">bean blossom thrips</name>
    <dbReference type="NCBI Taxonomy" id="439358"/>
    <lineage>
        <taxon>Eukaryota</taxon>
        <taxon>Metazoa</taxon>
        <taxon>Ecdysozoa</taxon>
        <taxon>Arthropoda</taxon>
        <taxon>Hexapoda</taxon>
        <taxon>Insecta</taxon>
        <taxon>Pterygota</taxon>
        <taxon>Neoptera</taxon>
        <taxon>Paraneoptera</taxon>
        <taxon>Thysanoptera</taxon>
        <taxon>Terebrantia</taxon>
        <taxon>Thripoidea</taxon>
        <taxon>Thripidae</taxon>
        <taxon>Megalurothrips</taxon>
    </lineage>
</organism>
<proteinExistence type="predicted"/>
<evidence type="ECO:0000256" key="2">
    <source>
        <dbReference type="ARBA" id="ARBA00022723"/>
    </source>
</evidence>
<dbReference type="AlphaFoldDB" id="A0AAV7XUG6"/>
<dbReference type="GO" id="GO:0005634">
    <property type="term" value="C:nucleus"/>
    <property type="evidence" value="ECO:0007669"/>
    <property type="project" value="UniProtKB-SubCell"/>
</dbReference>
<dbReference type="GO" id="GO:0000978">
    <property type="term" value="F:RNA polymerase II cis-regulatory region sequence-specific DNA binding"/>
    <property type="evidence" value="ECO:0007669"/>
    <property type="project" value="TreeGrafter"/>
</dbReference>
<feature type="region of interest" description="Disordered" evidence="9">
    <location>
        <begin position="247"/>
        <end position="312"/>
    </location>
</feature>
<evidence type="ECO:0000256" key="8">
    <source>
        <dbReference type="PROSITE-ProRule" id="PRU00042"/>
    </source>
</evidence>
<keyword evidence="4 8" id="KW-0863">Zinc-finger</keyword>
<dbReference type="PROSITE" id="PS50157">
    <property type="entry name" value="ZINC_FINGER_C2H2_2"/>
    <property type="match status" value="4"/>
</dbReference>
<evidence type="ECO:0000256" key="3">
    <source>
        <dbReference type="ARBA" id="ARBA00022737"/>
    </source>
</evidence>
<protein>
    <recommendedName>
        <fullName evidence="10">C2H2-type domain-containing protein</fullName>
    </recommendedName>
</protein>
<gene>
    <name evidence="11" type="ORF">ONE63_005156</name>
</gene>
<feature type="domain" description="C2H2-type" evidence="10">
    <location>
        <begin position="390"/>
        <end position="417"/>
    </location>
</feature>
<comment type="caution">
    <text evidence="11">The sequence shown here is derived from an EMBL/GenBank/DDBJ whole genome shotgun (WGS) entry which is preliminary data.</text>
</comment>
<comment type="subcellular location">
    <subcellularLocation>
        <location evidence="1">Nucleus</location>
    </subcellularLocation>
</comment>
<reference evidence="11" key="1">
    <citation type="submission" date="2022-12" db="EMBL/GenBank/DDBJ databases">
        <title>Chromosome-level genome assembly of the bean flower thrips Megalurothrips usitatus.</title>
        <authorList>
            <person name="Ma L."/>
            <person name="Liu Q."/>
            <person name="Li H."/>
            <person name="Cai W."/>
        </authorList>
    </citation>
    <scope>NUCLEOTIDE SEQUENCE</scope>
    <source>
        <strain evidence="11">Cailab_2022a</strain>
    </source>
</reference>
<name>A0AAV7XUG6_9NEOP</name>
<feature type="compositionally biased region" description="Basic residues" evidence="9">
    <location>
        <begin position="247"/>
        <end position="256"/>
    </location>
</feature>
<evidence type="ECO:0000313" key="12">
    <source>
        <dbReference type="Proteomes" id="UP001075354"/>
    </source>
</evidence>
<accession>A0AAV7XUG6</accession>
<dbReference type="InterPro" id="IPR013087">
    <property type="entry name" value="Znf_C2H2_type"/>
</dbReference>
<keyword evidence="12" id="KW-1185">Reference proteome</keyword>
<dbReference type="EMBL" id="JAPTSV010000002">
    <property type="protein sequence ID" value="KAJ1530229.1"/>
    <property type="molecule type" value="Genomic_DNA"/>
</dbReference>
<keyword evidence="2" id="KW-0479">Metal-binding</keyword>
<dbReference type="PANTHER" id="PTHR24376:SF243">
    <property type="entry name" value="C2H2-TYPE DOMAIN-CONTAINING PROTEIN"/>
    <property type="match status" value="1"/>
</dbReference>
<dbReference type="SMART" id="SM00355">
    <property type="entry name" value="ZnF_C2H2"/>
    <property type="match status" value="6"/>
</dbReference>
<dbReference type="GO" id="GO:0001228">
    <property type="term" value="F:DNA-binding transcription activator activity, RNA polymerase II-specific"/>
    <property type="evidence" value="ECO:0007669"/>
    <property type="project" value="TreeGrafter"/>
</dbReference>
<evidence type="ECO:0000256" key="6">
    <source>
        <dbReference type="ARBA" id="ARBA00023125"/>
    </source>
</evidence>
<feature type="domain" description="C2H2-type" evidence="10">
    <location>
        <begin position="198"/>
        <end position="221"/>
    </location>
</feature>
<feature type="region of interest" description="Disordered" evidence="9">
    <location>
        <begin position="1"/>
        <end position="52"/>
    </location>
</feature>
<feature type="domain" description="C2H2-type" evidence="10">
    <location>
        <begin position="362"/>
        <end position="390"/>
    </location>
</feature>
<feature type="compositionally biased region" description="Low complexity" evidence="9">
    <location>
        <begin position="273"/>
        <end position="294"/>
    </location>
</feature>
<feature type="compositionally biased region" description="Basic and acidic residues" evidence="9">
    <location>
        <begin position="7"/>
        <end position="17"/>
    </location>
</feature>
<feature type="domain" description="C2H2-type" evidence="10">
    <location>
        <begin position="118"/>
        <end position="145"/>
    </location>
</feature>
<feature type="compositionally biased region" description="Basic residues" evidence="9">
    <location>
        <begin position="94"/>
        <end position="111"/>
    </location>
</feature>
<keyword evidence="7" id="KW-0539">Nucleus</keyword>
<dbReference type="Pfam" id="PF00096">
    <property type="entry name" value="zf-C2H2"/>
    <property type="match status" value="2"/>
</dbReference>
<evidence type="ECO:0000256" key="4">
    <source>
        <dbReference type="ARBA" id="ARBA00022771"/>
    </source>
</evidence>
<dbReference type="Proteomes" id="UP001075354">
    <property type="component" value="Chromosome 2"/>
</dbReference>
<evidence type="ECO:0000256" key="1">
    <source>
        <dbReference type="ARBA" id="ARBA00004123"/>
    </source>
</evidence>
<dbReference type="Gene3D" id="3.30.160.60">
    <property type="entry name" value="Classic Zinc Finger"/>
    <property type="match status" value="3"/>
</dbReference>
<feature type="compositionally biased region" description="Gly residues" evidence="9">
    <location>
        <begin position="421"/>
        <end position="432"/>
    </location>
</feature>
<sequence length="521" mass="55236">MPPTRRPPTEEQRERRRERERRRRAQRRELGRVDVPHSPNEATEDDNGCPKVLLAEPLVDESLFAGDVEPAEGLEDPLAIPAVPETAPTAPARSPRRRTPRTGVLRTKRRRTDASPLPECDLCKKAFWEEADFASHMRLHESSEPVTCNLCPVKFTCKWTLARHLAKHAVDGKAPPCEVPLPRAAETPVHKVMLADPFACASCPRTFPTKAGLAVHTREHADGVFACDLCHKKYLTEWTWRAHLRRHETTSRRRAREAHAGSAAGEATGGTTGEATRAAAGKAAGEVAGEAAGPGRSGGEGDSGAEPLRADTPGASPLFDAVLIKEECPIKLEQDAEDGGVSPGGCAAGCADSCGPVVDPRLACAWCPRTFPSAESLALHTSSQHPDSRFQCPQCPMAFVREPWLAAHMALHDDGGPCGWGPAPAGGGGDNVGGRSHDGGDGGDPLGGGLRVKEEPVSGESEDEGKEGEGGRLGEALCVPVDPRAVCVKQEEAGQDAAAAHHVPLHDAWLGAGPGVQLEPA</sequence>
<dbReference type="InterPro" id="IPR036236">
    <property type="entry name" value="Znf_C2H2_sf"/>
</dbReference>
<feature type="compositionally biased region" description="Low complexity" evidence="9">
    <location>
        <begin position="80"/>
        <end position="93"/>
    </location>
</feature>
<evidence type="ECO:0000259" key="10">
    <source>
        <dbReference type="PROSITE" id="PS50157"/>
    </source>
</evidence>
<evidence type="ECO:0000313" key="11">
    <source>
        <dbReference type="EMBL" id="KAJ1530229.1"/>
    </source>
</evidence>
<feature type="region of interest" description="Disordered" evidence="9">
    <location>
        <begin position="80"/>
        <end position="111"/>
    </location>
</feature>